<dbReference type="GO" id="GO:0004888">
    <property type="term" value="F:transmembrane signaling receptor activity"/>
    <property type="evidence" value="ECO:0007669"/>
    <property type="project" value="InterPro"/>
</dbReference>
<name>A0A8S4RKM4_9NEOP</name>
<keyword evidence="1" id="KW-0812">Transmembrane</keyword>
<reference evidence="4" key="1">
    <citation type="submission" date="2022-03" db="EMBL/GenBank/DDBJ databases">
        <authorList>
            <person name="Lindestad O."/>
        </authorList>
    </citation>
    <scope>NUCLEOTIDE SEQUENCE</scope>
</reference>
<feature type="transmembrane region" description="Helical" evidence="1">
    <location>
        <begin position="227"/>
        <end position="249"/>
    </location>
</feature>
<feature type="domain" description="Neurotransmitter-gated ion-channel ligand-binding" evidence="3">
    <location>
        <begin position="36"/>
        <end position="200"/>
    </location>
</feature>
<dbReference type="Gene3D" id="2.70.170.10">
    <property type="entry name" value="Neurotransmitter-gated ion-channel ligand-binding domain"/>
    <property type="match status" value="1"/>
</dbReference>
<sequence length="275" mass="29762">MASRSILFAALLFFVVESRRASGSCVNMSLFSTQLDLMLAEYDRAELPPGPIHVKAALDVHHATIDDTTATVRLLAAMHLSWEDKRLSWNATTWGCHNSMTSSEKLWLPDVNALNAVTSGNAAGVGLRARLSSDGRVSWVLRFDLTSPLSLQLDAWPRDVQHAVFKFGSRHHGAAYNLSVEDLTHDLTVFESGTWELTEVTSSESVWRGGDVLGWTVSLRRRAAAHALAGGSVLAAAGSAAEWSAWAAAAQLLDRLLLAAVLFALFVLVCMFASA</sequence>
<evidence type="ECO:0000256" key="1">
    <source>
        <dbReference type="SAM" id="Phobius"/>
    </source>
</evidence>
<dbReference type="CDD" id="cd18989">
    <property type="entry name" value="LGIC_ECD_cation"/>
    <property type="match status" value="1"/>
</dbReference>
<dbReference type="GO" id="GO:0016020">
    <property type="term" value="C:membrane"/>
    <property type="evidence" value="ECO:0007669"/>
    <property type="project" value="InterPro"/>
</dbReference>
<protein>
    <submittedName>
        <fullName evidence="4">Jg8002 protein</fullName>
    </submittedName>
</protein>
<proteinExistence type="predicted"/>
<keyword evidence="1" id="KW-0472">Membrane</keyword>
<dbReference type="InterPro" id="IPR036734">
    <property type="entry name" value="Neur_chan_lig-bd_sf"/>
</dbReference>
<keyword evidence="1" id="KW-1133">Transmembrane helix</keyword>
<organism evidence="4 5">
    <name type="scientific">Pararge aegeria aegeria</name>
    <dbReference type="NCBI Taxonomy" id="348720"/>
    <lineage>
        <taxon>Eukaryota</taxon>
        <taxon>Metazoa</taxon>
        <taxon>Ecdysozoa</taxon>
        <taxon>Arthropoda</taxon>
        <taxon>Hexapoda</taxon>
        <taxon>Insecta</taxon>
        <taxon>Pterygota</taxon>
        <taxon>Neoptera</taxon>
        <taxon>Endopterygota</taxon>
        <taxon>Lepidoptera</taxon>
        <taxon>Glossata</taxon>
        <taxon>Ditrysia</taxon>
        <taxon>Papilionoidea</taxon>
        <taxon>Nymphalidae</taxon>
        <taxon>Satyrinae</taxon>
        <taxon>Satyrini</taxon>
        <taxon>Parargina</taxon>
        <taxon>Pararge</taxon>
    </lineage>
</organism>
<accession>A0A8S4RKM4</accession>
<dbReference type="GO" id="GO:0005230">
    <property type="term" value="F:extracellular ligand-gated monoatomic ion channel activity"/>
    <property type="evidence" value="ECO:0007669"/>
    <property type="project" value="InterPro"/>
</dbReference>
<dbReference type="PANTHER" id="PTHR18945">
    <property type="entry name" value="NEUROTRANSMITTER GATED ION CHANNEL"/>
    <property type="match status" value="1"/>
</dbReference>
<evidence type="ECO:0000313" key="5">
    <source>
        <dbReference type="Proteomes" id="UP000838756"/>
    </source>
</evidence>
<dbReference type="EMBL" id="CAKXAJ010025209">
    <property type="protein sequence ID" value="CAH2236517.1"/>
    <property type="molecule type" value="Genomic_DNA"/>
</dbReference>
<gene>
    <name evidence="4" type="primary">jg8002</name>
    <name evidence="4" type="ORF">PAEG_LOCUS13890</name>
</gene>
<dbReference type="Proteomes" id="UP000838756">
    <property type="component" value="Unassembled WGS sequence"/>
</dbReference>
<dbReference type="InterPro" id="IPR006201">
    <property type="entry name" value="Neur_channel"/>
</dbReference>
<keyword evidence="5" id="KW-1185">Reference proteome</keyword>
<evidence type="ECO:0000313" key="4">
    <source>
        <dbReference type="EMBL" id="CAH2236517.1"/>
    </source>
</evidence>
<dbReference type="InterPro" id="IPR006202">
    <property type="entry name" value="Neur_chan_lig-bd"/>
</dbReference>
<dbReference type="OrthoDB" id="5920062at2759"/>
<feature type="chain" id="PRO_5035863239" evidence="2">
    <location>
        <begin position="24"/>
        <end position="275"/>
    </location>
</feature>
<comment type="caution">
    <text evidence="4">The sequence shown here is derived from an EMBL/GenBank/DDBJ whole genome shotgun (WGS) entry which is preliminary data.</text>
</comment>
<dbReference type="SUPFAM" id="SSF63712">
    <property type="entry name" value="Nicotinic receptor ligand binding domain-like"/>
    <property type="match status" value="1"/>
</dbReference>
<evidence type="ECO:0000259" key="3">
    <source>
        <dbReference type="Pfam" id="PF02931"/>
    </source>
</evidence>
<dbReference type="AlphaFoldDB" id="A0A8S4RKM4"/>
<evidence type="ECO:0000256" key="2">
    <source>
        <dbReference type="SAM" id="SignalP"/>
    </source>
</evidence>
<feature type="transmembrane region" description="Helical" evidence="1">
    <location>
        <begin position="256"/>
        <end position="274"/>
    </location>
</feature>
<feature type="signal peptide" evidence="2">
    <location>
        <begin position="1"/>
        <end position="23"/>
    </location>
</feature>
<dbReference type="Pfam" id="PF02931">
    <property type="entry name" value="Neur_chan_LBD"/>
    <property type="match status" value="1"/>
</dbReference>
<keyword evidence="2" id="KW-0732">Signal</keyword>